<keyword evidence="4" id="KW-0646">Protease inhibitor</keyword>
<dbReference type="InterPro" id="IPR020054">
    <property type="entry name" value="Prot_inh_SSI_I16_CS"/>
</dbReference>
<evidence type="ECO:0000256" key="5">
    <source>
        <dbReference type="ARBA" id="ARBA00022900"/>
    </source>
</evidence>
<evidence type="ECO:0000256" key="6">
    <source>
        <dbReference type="ARBA" id="ARBA00023157"/>
    </source>
</evidence>
<feature type="domain" description="Subtilisin inhibitor" evidence="8">
    <location>
        <begin position="45"/>
        <end position="130"/>
    </location>
</feature>
<dbReference type="EMBL" id="BMMS01000005">
    <property type="protein sequence ID" value="GGO84486.1"/>
    <property type="molecule type" value="Genomic_DNA"/>
</dbReference>
<evidence type="ECO:0000256" key="2">
    <source>
        <dbReference type="ARBA" id="ARBA00010472"/>
    </source>
</evidence>
<feature type="chain" id="PRO_5037709474" description="Subtilisin inhibitor domain-containing protein" evidence="7">
    <location>
        <begin position="33"/>
        <end position="147"/>
    </location>
</feature>
<keyword evidence="3" id="KW-0964">Secreted</keyword>
<evidence type="ECO:0000259" key="8">
    <source>
        <dbReference type="Pfam" id="PF00720"/>
    </source>
</evidence>
<evidence type="ECO:0000313" key="10">
    <source>
        <dbReference type="Proteomes" id="UP000641932"/>
    </source>
</evidence>
<dbReference type="InterPro" id="IPR036819">
    <property type="entry name" value="Subtilisin_inhibitor-like_sf"/>
</dbReference>
<protein>
    <recommendedName>
        <fullName evidence="8">Subtilisin inhibitor domain-containing protein</fullName>
    </recommendedName>
</protein>
<comment type="caution">
    <text evidence="9">The sequence shown here is derived from an EMBL/GenBank/DDBJ whole genome shotgun (WGS) entry which is preliminary data.</text>
</comment>
<evidence type="ECO:0000313" key="9">
    <source>
        <dbReference type="EMBL" id="GGO84486.1"/>
    </source>
</evidence>
<evidence type="ECO:0000256" key="7">
    <source>
        <dbReference type="SAM" id="SignalP"/>
    </source>
</evidence>
<keyword evidence="7" id="KW-0732">Signal</keyword>
<dbReference type="Gene3D" id="3.30.350.10">
    <property type="entry name" value="Subtilisin inhibitor-like"/>
    <property type="match status" value="1"/>
</dbReference>
<dbReference type="Proteomes" id="UP000641932">
    <property type="component" value="Unassembled WGS sequence"/>
</dbReference>
<dbReference type="GO" id="GO:0005576">
    <property type="term" value="C:extracellular region"/>
    <property type="evidence" value="ECO:0007669"/>
    <property type="project" value="UniProtKB-SubCell"/>
</dbReference>
<dbReference type="RefSeq" id="WP_189130826.1">
    <property type="nucleotide sequence ID" value="NZ_BMMS01000005.1"/>
</dbReference>
<dbReference type="GO" id="GO:0004867">
    <property type="term" value="F:serine-type endopeptidase inhibitor activity"/>
    <property type="evidence" value="ECO:0007669"/>
    <property type="project" value="UniProtKB-KW"/>
</dbReference>
<dbReference type="InterPro" id="IPR023549">
    <property type="entry name" value="Subtilisin_inhibitor"/>
</dbReference>
<evidence type="ECO:0000256" key="1">
    <source>
        <dbReference type="ARBA" id="ARBA00004613"/>
    </source>
</evidence>
<dbReference type="Pfam" id="PF00720">
    <property type="entry name" value="SSI"/>
    <property type="match status" value="1"/>
</dbReference>
<accession>A0A917ZJA4</accession>
<feature type="signal peptide" evidence="7">
    <location>
        <begin position="1"/>
        <end position="32"/>
    </location>
</feature>
<reference evidence="9" key="1">
    <citation type="journal article" date="2014" name="Int. J. Syst. Evol. Microbiol.">
        <title>Complete genome sequence of Corynebacterium casei LMG S-19264T (=DSM 44701T), isolated from a smear-ripened cheese.</title>
        <authorList>
            <consortium name="US DOE Joint Genome Institute (JGI-PGF)"/>
            <person name="Walter F."/>
            <person name="Albersmeier A."/>
            <person name="Kalinowski J."/>
            <person name="Ruckert C."/>
        </authorList>
    </citation>
    <scope>NUCLEOTIDE SEQUENCE</scope>
    <source>
        <strain evidence="9">CGMCC 4.7201</strain>
    </source>
</reference>
<organism evidence="9 10">
    <name type="scientific">Wenjunlia tyrosinilytica</name>
    <dbReference type="NCBI Taxonomy" id="1544741"/>
    <lineage>
        <taxon>Bacteria</taxon>
        <taxon>Bacillati</taxon>
        <taxon>Actinomycetota</taxon>
        <taxon>Actinomycetes</taxon>
        <taxon>Kitasatosporales</taxon>
        <taxon>Streptomycetaceae</taxon>
        <taxon>Wenjunlia</taxon>
    </lineage>
</organism>
<sequence length="147" mass="15820">MRSNRGARAARMVALVVTLAAAAAAPSAPVAARERPTALGAPEGRLWLSVVRGEDADGPDREWAVLTCSPDGGTHPHAETACDTLRSVDGRITTLPADERFCVKNYAPVIAEAMGEWRGRQVHYRALFPNRCVLEAEAGPIFHLARH</sequence>
<gene>
    <name evidence="9" type="ORF">GCM10012280_16080</name>
</gene>
<dbReference type="AlphaFoldDB" id="A0A917ZJA4"/>
<proteinExistence type="inferred from homology"/>
<evidence type="ECO:0000256" key="4">
    <source>
        <dbReference type="ARBA" id="ARBA00022690"/>
    </source>
</evidence>
<keyword evidence="6" id="KW-1015">Disulfide bond</keyword>
<keyword evidence="10" id="KW-1185">Reference proteome</keyword>
<name>A0A917ZJA4_9ACTN</name>
<dbReference type="SUPFAM" id="SSF55399">
    <property type="entry name" value="Subtilisin inhibitor"/>
    <property type="match status" value="1"/>
</dbReference>
<comment type="subcellular location">
    <subcellularLocation>
        <location evidence="1">Secreted</location>
    </subcellularLocation>
</comment>
<comment type="similarity">
    <text evidence="2">Belongs to the protease inhibitor I16 (SSI) family.</text>
</comment>
<reference evidence="9" key="2">
    <citation type="submission" date="2020-09" db="EMBL/GenBank/DDBJ databases">
        <authorList>
            <person name="Sun Q."/>
            <person name="Zhou Y."/>
        </authorList>
    </citation>
    <scope>NUCLEOTIDE SEQUENCE</scope>
    <source>
        <strain evidence="9">CGMCC 4.7201</strain>
    </source>
</reference>
<dbReference type="PROSITE" id="PS00999">
    <property type="entry name" value="SSI"/>
    <property type="match status" value="1"/>
</dbReference>
<evidence type="ECO:0000256" key="3">
    <source>
        <dbReference type="ARBA" id="ARBA00022525"/>
    </source>
</evidence>
<keyword evidence="5" id="KW-0722">Serine protease inhibitor</keyword>